<keyword evidence="2" id="KW-0472">Membrane</keyword>
<evidence type="ECO:0000256" key="3">
    <source>
        <dbReference type="SAM" id="SignalP"/>
    </source>
</evidence>
<dbReference type="Gene3D" id="2.60.40.10">
    <property type="entry name" value="Immunoglobulins"/>
    <property type="match status" value="2"/>
</dbReference>
<feature type="compositionally biased region" description="Basic and acidic residues" evidence="1">
    <location>
        <begin position="285"/>
        <end position="296"/>
    </location>
</feature>
<feature type="transmembrane region" description="Helical" evidence="2">
    <location>
        <begin position="232"/>
        <end position="253"/>
    </location>
</feature>
<evidence type="ECO:0000256" key="1">
    <source>
        <dbReference type="SAM" id="MobiDB-lite"/>
    </source>
</evidence>
<comment type="caution">
    <text evidence="5">The sequence shown here is derived from an EMBL/GenBank/DDBJ whole genome shotgun (WGS) entry which is preliminary data.</text>
</comment>
<dbReference type="AlphaFoldDB" id="A0A814B0I4"/>
<dbReference type="SMART" id="SM00409">
    <property type="entry name" value="IG"/>
    <property type="match status" value="2"/>
</dbReference>
<evidence type="ECO:0000313" key="5">
    <source>
        <dbReference type="EMBL" id="CAF0922597.1"/>
    </source>
</evidence>
<protein>
    <recommendedName>
        <fullName evidence="4">Ig-like domain-containing protein</fullName>
    </recommendedName>
</protein>
<evidence type="ECO:0000313" key="6">
    <source>
        <dbReference type="EMBL" id="CAF1330863.1"/>
    </source>
</evidence>
<keyword evidence="2" id="KW-0812">Transmembrane</keyword>
<accession>A0A814B0I4</accession>
<dbReference type="PROSITE" id="PS50835">
    <property type="entry name" value="IG_LIKE"/>
    <property type="match status" value="1"/>
</dbReference>
<dbReference type="OrthoDB" id="5970915at2759"/>
<dbReference type="InterPro" id="IPR007110">
    <property type="entry name" value="Ig-like_dom"/>
</dbReference>
<feature type="chain" id="PRO_5035683744" description="Ig-like domain-containing protein" evidence="3">
    <location>
        <begin position="23"/>
        <end position="296"/>
    </location>
</feature>
<evidence type="ECO:0000259" key="4">
    <source>
        <dbReference type="PROSITE" id="PS50835"/>
    </source>
</evidence>
<dbReference type="InterPro" id="IPR003599">
    <property type="entry name" value="Ig_sub"/>
</dbReference>
<keyword evidence="2" id="KW-1133">Transmembrane helix</keyword>
<evidence type="ECO:0000313" key="7">
    <source>
        <dbReference type="Proteomes" id="UP000663828"/>
    </source>
</evidence>
<dbReference type="Proteomes" id="UP000663828">
    <property type="component" value="Unassembled WGS sequence"/>
</dbReference>
<dbReference type="EMBL" id="CAJNOJ010000244">
    <property type="protein sequence ID" value="CAF1330863.1"/>
    <property type="molecule type" value="Genomic_DNA"/>
</dbReference>
<proteinExistence type="predicted"/>
<gene>
    <name evidence="6" type="ORF">EDS130_LOCUS32180</name>
    <name evidence="5" type="ORF">XAT740_LOCUS9121</name>
</gene>
<organism evidence="5 7">
    <name type="scientific">Adineta ricciae</name>
    <name type="common">Rotifer</name>
    <dbReference type="NCBI Taxonomy" id="249248"/>
    <lineage>
        <taxon>Eukaryota</taxon>
        <taxon>Metazoa</taxon>
        <taxon>Spiralia</taxon>
        <taxon>Gnathifera</taxon>
        <taxon>Rotifera</taxon>
        <taxon>Eurotatoria</taxon>
        <taxon>Bdelloidea</taxon>
        <taxon>Adinetida</taxon>
        <taxon>Adinetidae</taxon>
        <taxon>Adineta</taxon>
    </lineage>
</organism>
<name>A0A814B0I4_ADIRI</name>
<dbReference type="InterPro" id="IPR036179">
    <property type="entry name" value="Ig-like_dom_sf"/>
</dbReference>
<keyword evidence="7" id="KW-1185">Reference proteome</keyword>
<dbReference type="Proteomes" id="UP000663852">
    <property type="component" value="Unassembled WGS sequence"/>
</dbReference>
<keyword evidence="3" id="KW-0732">Signal</keyword>
<dbReference type="EMBL" id="CAJNOR010000465">
    <property type="protein sequence ID" value="CAF0922597.1"/>
    <property type="molecule type" value="Genomic_DNA"/>
</dbReference>
<feature type="region of interest" description="Disordered" evidence="1">
    <location>
        <begin position="261"/>
        <end position="296"/>
    </location>
</feature>
<reference evidence="5" key="1">
    <citation type="submission" date="2021-02" db="EMBL/GenBank/DDBJ databases">
        <authorList>
            <person name="Nowell W R."/>
        </authorList>
    </citation>
    <scope>NUCLEOTIDE SEQUENCE</scope>
</reference>
<feature type="signal peptide" evidence="3">
    <location>
        <begin position="1"/>
        <end position="22"/>
    </location>
</feature>
<sequence>MANTFKFLGLLLVLNTLIYSNGQFVHVPRNPADLQAALKQQFTLSCQYVGRDTSGEFLEWYRDTMPVKDEKPGHYVVKTSDKESNLTIKIFVKNDSLVRSWSVKTKKPTSGGIACRFNQIRLIQSPQRITTDKEVLDASDSSVRRIEGESVNFACNVEPEDQTSYRPKRVRWEFSTDNHNFGPLPTGIEETADNRFILKIKEVKKIHRGYYRCGLNNRYFTVLLRVKDRLAALWPFLGIVGVVLILVFIILVFEKRQKTTRKAAATTNDEDNTRDPLVRTTNKSSDNDNKKHVVKA</sequence>
<dbReference type="SUPFAM" id="SSF48726">
    <property type="entry name" value="Immunoglobulin"/>
    <property type="match status" value="2"/>
</dbReference>
<evidence type="ECO:0000256" key="2">
    <source>
        <dbReference type="SAM" id="Phobius"/>
    </source>
</evidence>
<dbReference type="InterPro" id="IPR013783">
    <property type="entry name" value="Ig-like_fold"/>
</dbReference>
<feature type="domain" description="Ig-like" evidence="4">
    <location>
        <begin position="126"/>
        <end position="217"/>
    </location>
</feature>